<comment type="similarity">
    <text evidence="1">Belongs to the LysR transcriptional regulatory family.</text>
</comment>
<organism evidence="6 7">
    <name type="scientific">Acidovorax temperans</name>
    <dbReference type="NCBI Taxonomy" id="80878"/>
    <lineage>
        <taxon>Bacteria</taxon>
        <taxon>Pseudomonadati</taxon>
        <taxon>Pseudomonadota</taxon>
        <taxon>Betaproteobacteria</taxon>
        <taxon>Burkholderiales</taxon>
        <taxon>Comamonadaceae</taxon>
        <taxon>Acidovorax</taxon>
    </lineage>
</organism>
<name>A0A543KWH8_9BURK</name>
<evidence type="ECO:0000256" key="1">
    <source>
        <dbReference type="ARBA" id="ARBA00009437"/>
    </source>
</evidence>
<proteinExistence type="inferred from homology"/>
<gene>
    <name evidence="6" type="ORF">BDD18_4093</name>
</gene>
<dbReference type="PRINTS" id="PR00039">
    <property type="entry name" value="HTHLYSR"/>
</dbReference>
<evidence type="ECO:0000259" key="5">
    <source>
        <dbReference type="PROSITE" id="PS50931"/>
    </source>
</evidence>
<dbReference type="RefSeq" id="WP_142085532.1">
    <property type="nucleotide sequence ID" value="NZ_VFPV01000004.1"/>
</dbReference>
<dbReference type="PROSITE" id="PS50931">
    <property type="entry name" value="HTH_LYSR"/>
    <property type="match status" value="1"/>
</dbReference>
<dbReference type="CDD" id="cd08432">
    <property type="entry name" value="PBP2_GcdR_TrpI_HvrB_AmpR_like"/>
    <property type="match status" value="1"/>
</dbReference>
<dbReference type="Pfam" id="PF03466">
    <property type="entry name" value="LysR_substrate"/>
    <property type="match status" value="1"/>
</dbReference>
<sequence>MKNSLSPSLLTWLRCFDAVSRNGSFTIAANELHVTQGSISQQVKKLEEYLGVTLLHRGGKTFSLTREGARLSLVSGQAFQSLNQAVDKLRQTHMRKDAPLNLSCSPSFAMLWLTPRVGDLLREQEGMSVRIYGEFHSLDRVGMSVSGIQVGIRFDPGHYSDLHADRFLSEWLVPVASPDFLKRHPEIRSMHDIPTNTMLHDSSAWHNAPPTVEWDTWLEGMGETPPKHNGVHFNLSQLAIVAALSGQGIAMGRIALVYDELVSGRLVVPVPFAVPSKGHYHLIFKNELMGTNAHLRDWLYDAGKRFELDRDDLLNQFGITKLSL</sequence>
<dbReference type="FunFam" id="1.10.10.10:FF:000001">
    <property type="entry name" value="LysR family transcriptional regulator"/>
    <property type="match status" value="1"/>
</dbReference>
<dbReference type="InterPro" id="IPR005119">
    <property type="entry name" value="LysR_subst-bd"/>
</dbReference>
<dbReference type="Proteomes" id="UP000316993">
    <property type="component" value="Unassembled WGS sequence"/>
</dbReference>
<evidence type="ECO:0000256" key="3">
    <source>
        <dbReference type="ARBA" id="ARBA00023125"/>
    </source>
</evidence>
<reference evidence="6 7" key="1">
    <citation type="submission" date="2019-06" db="EMBL/GenBank/DDBJ databases">
        <title>Genomic Encyclopedia of Archaeal and Bacterial Type Strains, Phase II (KMG-II): from individual species to whole genera.</title>
        <authorList>
            <person name="Goeker M."/>
        </authorList>
    </citation>
    <scope>NUCLEOTIDE SEQUENCE [LARGE SCALE GENOMIC DNA]</scope>
    <source>
        <strain evidence="6 7">DSM 7270</strain>
    </source>
</reference>
<accession>A0A543KWH8</accession>
<dbReference type="Gene3D" id="3.40.190.10">
    <property type="entry name" value="Periplasmic binding protein-like II"/>
    <property type="match status" value="2"/>
</dbReference>
<evidence type="ECO:0000313" key="7">
    <source>
        <dbReference type="Proteomes" id="UP000316993"/>
    </source>
</evidence>
<dbReference type="InterPro" id="IPR058163">
    <property type="entry name" value="LysR-type_TF_proteobact-type"/>
</dbReference>
<keyword evidence="2" id="KW-0805">Transcription regulation</keyword>
<dbReference type="InterPro" id="IPR036390">
    <property type="entry name" value="WH_DNA-bd_sf"/>
</dbReference>
<comment type="caution">
    <text evidence="6">The sequence shown here is derived from an EMBL/GenBank/DDBJ whole genome shotgun (WGS) entry which is preliminary data.</text>
</comment>
<protein>
    <submittedName>
        <fullName evidence="6">LysR family transcriptional regulator</fullName>
    </submittedName>
</protein>
<dbReference type="SUPFAM" id="SSF53850">
    <property type="entry name" value="Periplasmic binding protein-like II"/>
    <property type="match status" value="1"/>
</dbReference>
<dbReference type="Pfam" id="PF00126">
    <property type="entry name" value="HTH_1"/>
    <property type="match status" value="1"/>
</dbReference>
<feature type="domain" description="HTH lysR-type" evidence="5">
    <location>
        <begin position="10"/>
        <end position="65"/>
    </location>
</feature>
<evidence type="ECO:0000256" key="4">
    <source>
        <dbReference type="ARBA" id="ARBA00023163"/>
    </source>
</evidence>
<keyword evidence="3" id="KW-0238">DNA-binding</keyword>
<dbReference type="Gene3D" id="1.10.10.10">
    <property type="entry name" value="Winged helix-like DNA-binding domain superfamily/Winged helix DNA-binding domain"/>
    <property type="match status" value="1"/>
</dbReference>
<dbReference type="GO" id="GO:0003677">
    <property type="term" value="F:DNA binding"/>
    <property type="evidence" value="ECO:0007669"/>
    <property type="project" value="UniProtKB-KW"/>
</dbReference>
<dbReference type="PANTHER" id="PTHR30537">
    <property type="entry name" value="HTH-TYPE TRANSCRIPTIONAL REGULATOR"/>
    <property type="match status" value="1"/>
</dbReference>
<dbReference type="GO" id="GO:0003700">
    <property type="term" value="F:DNA-binding transcription factor activity"/>
    <property type="evidence" value="ECO:0007669"/>
    <property type="project" value="InterPro"/>
</dbReference>
<keyword evidence="4" id="KW-0804">Transcription</keyword>
<dbReference type="InterPro" id="IPR036388">
    <property type="entry name" value="WH-like_DNA-bd_sf"/>
</dbReference>
<dbReference type="EMBL" id="VFPV01000004">
    <property type="protein sequence ID" value="TQM99435.1"/>
    <property type="molecule type" value="Genomic_DNA"/>
</dbReference>
<evidence type="ECO:0000256" key="2">
    <source>
        <dbReference type="ARBA" id="ARBA00023015"/>
    </source>
</evidence>
<dbReference type="PANTHER" id="PTHR30537:SF5">
    <property type="entry name" value="HTH-TYPE TRANSCRIPTIONAL ACTIVATOR TTDR-RELATED"/>
    <property type="match status" value="1"/>
</dbReference>
<dbReference type="SUPFAM" id="SSF46785">
    <property type="entry name" value="Winged helix' DNA-binding domain"/>
    <property type="match status" value="1"/>
</dbReference>
<dbReference type="InterPro" id="IPR000847">
    <property type="entry name" value="LysR_HTH_N"/>
</dbReference>
<dbReference type="AlphaFoldDB" id="A0A543KWH8"/>
<evidence type="ECO:0000313" key="6">
    <source>
        <dbReference type="EMBL" id="TQM99435.1"/>
    </source>
</evidence>